<accession>A0A7J7HPV3</accession>
<keyword evidence="2" id="KW-1185">Reference proteome</keyword>
<proteinExistence type="predicted"/>
<gene>
    <name evidence="1" type="ORF">HYC85_007451</name>
</gene>
<reference evidence="1 2" key="2">
    <citation type="submission" date="2020-07" db="EMBL/GenBank/DDBJ databases">
        <title>Genome assembly of wild tea tree DASZ reveals pedigree and selection history of tea varieties.</title>
        <authorList>
            <person name="Zhang W."/>
        </authorList>
    </citation>
    <scope>NUCLEOTIDE SEQUENCE [LARGE SCALE GENOMIC DNA]</scope>
    <source>
        <strain evidence="2">cv. G240</strain>
        <tissue evidence="1">Leaf</tissue>
    </source>
</reference>
<protein>
    <submittedName>
        <fullName evidence="1">Uncharacterized protein</fullName>
    </submittedName>
</protein>
<dbReference type="Proteomes" id="UP000593564">
    <property type="component" value="Unassembled WGS sequence"/>
</dbReference>
<organism evidence="1 2">
    <name type="scientific">Camellia sinensis</name>
    <name type="common">Tea plant</name>
    <name type="synonym">Thea sinensis</name>
    <dbReference type="NCBI Taxonomy" id="4442"/>
    <lineage>
        <taxon>Eukaryota</taxon>
        <taxon>Viridiplantae</taxon>
        <taxon>Streptophyta</taxon>
        <taxon>Embryophyta</taxon>
        <taxon>Tracheophyta</taxon>
        <taxon>Spermatophyta</taxon>
        <taxon>Magnoliopsida</taxon>
        <taxon>eudicotyledons</taxon>
        <taxon>Gunneridae</taxon>
        <taxon>Pentapetalae</taxon>
        <taxon>asterids</taxon>
        <taxon>Ericales</taxon>
        <taxon>Theaceae</taxon>
        <taxon>Camellia</taxon>
    </lineage>
</organism>
<comment type="caution">
    <text evidence="1">The sequence shown here is derived from an EMBL/GenBank/DDBJ whole genome shotgun (WGS) entry which is preliminary data.</text>
</comment>
<name>A0A7J7HPV3_CAMSI</name>
<reference evidence="2" key="1">
    <citation type="journal article" date="2020" name="Nat. Commun.">
        <title>Genome assembly of wild tea tree DASZ reveals pedigree and selection history of tea varieties.</title>
        <authorList>
            <person name="Zhang W."/>
            <person name="Zhang Y."/>
            <person name="Qiu H."/>
            <person name="Guo Y."/>
            <person name="Wan H."/>
            <person name="Zhang X."/>
            <person name="Scossa F."/>
            <person name="Alseekh S."/>
            <person name="Zhang Q."/>
            <person name="Wang P."/>
            <person name="Xu L."/>
            <person name="Schmidt M.H."/>
            <person name="Jia X."/>
            <person name="Li D."/>
            <person name="Zhu A."/>
            <person name="Guo F."/>
            <person name="Chen W."/>
            <person name="Ni D."/>
            <person name="Usadel B."/>
            <person name="Fernie A.R."/>
            <person name="Wen W."/>
        </authorList>
    </citation>
    <scope>NUCLEOTIDE SEQUENCE [LARGE SCALE GENOMIC DNA]</scope>
    <source>
        <strain evidence="2">cv. G240</strain>
    </source>
</reference>
<sequence length="199" mass="22269">MARRINKCTERLGISVYENYDGAMGDITIIANRSLSYTASLSSRLTVQKLRPTVTGVNELIKNGDYVGYRSGSFIADILKDMGSYHANLVMNAKKLYLKLLSLERAFLRSSEPCKLFLRSSKTSCARACVCVGGRPEALHSTLERQFLHSSKVFVVSGRSSDNSFAQAKTAYISSQQQRRKKCEKSKQYNIAILLSTFR</sequence>
<evidence type="ECO:0000313" key="2">
    <source>
        <dbReference type="Proteomes" id="UP000593564"/>
    </source>
</evidence>
<dbReference type="AlphaFoldDB" id="A0A7J7HPV3"/>
<dbReference type="EMBL" id="JACBKZ010000003">
    <property type="protein sequence ID" value="KAF5954595.1"/>
    <property type="molecule type" value="Genomic_DNA"/>
</dbReference>
<evidence type="ECO:0000313" key="1">
    <source>
        <dbReference type="EMBL" id="KAF5954595.1"/>
    </source>
</evidence>